<organism evidence="7">
    <name type="scientific">Cryptomonas curvata</name>
    <dbReference type="NCBI Taxonomy" id="233186"/>
    <lineage>
        <taxon>Eukaryota</taxon>
        <taxon>Cryptophyceae</taxon>
        <taxon>Cryptomonadales</taxon>
        <taxon>Cryptomonadaceae</taxon>
        <taxon>Cryptomonas</taxon>
    </lineage>
</organism>
<evidence type="ECO:0000256" key="4">
    <source>
        <dbReference type="ARBA" id="ARBA00023136"/>
    </source>
</evidence>
<keyword evidence="3 5" id="KW-1133">Transmembrane helix</keyword>
<dbReference type="InterPro" id="IPR050307">
    <property type="entry name" value="Sterol_Desaturase_Related"/>
</dbReference>
<dbReference type="GO" id="GO:0016491">
    <property type="term" value="F:oxidoreductase activity"/>
    <property type="evidence" value="ECO:0007669"/>
    <property type="project" value="InterPro"/>
</dbReference>
<protein>
    <recommendedName>
        <fullName evidence="6">Fatty acid hydroxylase domain-containing protein</fullName>
    </recommendedName>
</protein>
<proteinExistence type="predicted"/>
<dbReference type="EMBL" id="HBEZ01060645">
    <property type="protein sequence ID" value="CAD8664203.1"/>
    <property type="molecule type" value="Transcribed_RNA"/>
</dbReference>
<feature type="transmembrane region" description="Helical" evidence="5">
    <location>
        <begin position="83"/>
        <end position="104"/>
    </location>
</feature>
<dbReference type="AlphaFoldDB" id="A0A7S0N9Q5"/>
<feature type="domain" description="Fatty acid hydroxylase" evidence="6">
    <location>
        <begin position="127"/>
        <end position="253"/>
    </location>
</feature>
<gene>
    <name evidence="7" type="ORF">CCUR1050_LOCUS33312</name>
</gene>
<accession>A0A7S0N9Q5</accession>
<dbReference type="GO" id="GO:0005506">
    <property type="term" value="F:iron ion binding"/>
    <property type="evidence" value="ECO:0007669"/>
    <property type="project" value="InterPro"/>
</dbReference>
<dbReference type="PANTHER" id="PTHR11863">
    <property type="entry name" value="STEROL DESATURASE"/>
    <property type="match status" value="1"/>
</dbReference>
<feature type="transmembrane region" description="Helical" evidence="5">
    <location>
        <begin position="116"/>
        <end position="136"/>
    </location>
</feature>
<evidence type="ECO:0000313" key="7">
    <source>
        <dbReference type="EMBL" id="CAD8664203.1"/>
    </source>
</evidence>
<name>A0A7S0N9Q5_9CRYP</name>
<evidence type="ECO:0000259" key="6">
    <source>
        <dbReference type="Pfam" id="PF04116"/>
    </source>
</evidence>
<dbReference type="Pfam" id="PF04116">
    <property type="entry name" value="FA_hydroxylase"/>
    <property type="match status" value="1"/>
</dbReference>
<feature type="transmembrane region" description="Helical" evidence="5">
    <location>
        <begin position="37"/>
        <end position="62"/>
    </location>
</feature>
<keyword evidence="2 5" id="KW-0812">Transmembrane</keyword>
<evidence type="ECO:0000256" key="5">
    <source>
        <dbReference type="SAM" id="Phobius"/>
    </source>
</evidence>
<comment type="subcellular location">
    <subcellularLocation>
        <location evidence="1">Membrane</location>
    </subcellularLocation>
</comment>
<dbReference type="GO" id="GO:0008610">
    <property type="term" value="P:lipid biosynthetic process"/>
    <property type="evidence" value="ECO:0007669"/>
    <property type="project" value="InterPro"/>
</dbReference>
<evidence type="ECO:0000256" key="2">
    <source>
        <dbReference type="ARBA" id="ARBA00022692"/>
    </source>
</evidence>
<evidence type="ECO:0000256" key="3">
    <source>
        <dbReference type="ARBA" id="ARBA00022989"/>
    </source>
</evidence>
<dbReference type="GO" id="GO:0016020">
    <property type="term" value="C:membrane"/>
    <property type="evidence" value="ECO:0007669"/>
    <property type="project" value="UniProtKB-SubCell"/>
</dbReference>
<feature type="transmembrane region" description="Helical" evidence="5">
    <location>
        <begin position="185"/>
        <end position="211"/>
    </location>
</feature>
<evidence type="ECO:0000256" key="1">
    <source>
        <dbReference type="ARBA" id="ARBA00004370"/>
    </source>
</evidence>
<keyword evidence="4 5" id="KW-0472">Membrane</keyword>
<dbReference type="InterPro" id="IPR006694">
    <property type="entry name" value="Fatty_acid_hydroxylase"/>
</dbReference>
<reference evidence="7" key="1">
    <citation type="submission" date="2021-01" db="EMBL/GenBank/DDBJ databases">
        <authorList>
            <person name="Corre E."/>
            <person name="Pelletier E."/>
            <person name="Niang G."/>
            <person name="Scheremetjew M."/>
            <person name="Finn R."/>
            <person name="Kale V."/>
            <person name="Holt S."/>
            <person name="Cochrane G."/>
            <person name="Meng A."/>
            <person name="Brown T."/>
            <person name="Cohen L."/>
        </authorList>
    </citation>
    <scope>NUCLEOTIDE SEQUENCE</scope>
    <source>
        <strain evidence="7">CCAP979/52</strain>
    </source>
</reference>
<sequence>MHDDAHFVFRVEPWSMITPTFMDYRPWEASTWLWWQYVIWVVVVWGGLEVVSYLIDVIPGLFKLKQIRIRGKHLDELGPWDRGFVAFNKMSTCFFAYHCVRFAWFAEHIAWELDRLTLANTLLSLTCLFAVYDLLYHTFHRVLHMRFAYRYIHKHHHNQHAPTRGNLDAVNVHPIEFLVGEYLHLLALVFIPCHVLTAVVFVMGGGILASLNHTRHDLGLYGLWEVVAHDQHHVVPNCNYSQYTTFWDRLLGTYLPHPDSPARAKAT</sequence>